<protein>
    <submittedName>
        <fullName evidence="1">Uncharacterized protein</fullName>
    </submittedName>
</protein>
<keyword evidence="2" id="KW-1185">Reference proteome</keyword>
<reference evidence="1 2" key="1">
    <citation type="submission" date="2021-06" db="EMBL/GenBank/DDBJ databases">
        <authorList>
            <person name="Palmer J.M."/>
        </authorList>
    </citation>
    <scope>NUCLEOTIDE SEQUENCE [LARGE SCALE GENOMIC DNA]</scope>
    <source>
        <strain evidence="1 2">CL_MEX2019</strain>
        <tissue evidence="1">Muscle</tissue>
    </source>
</reference>
<comment type="caution">
    <text evidence="1">The sequence shown here is derived from an EMBL/GenBank/DDBJ whole genome shotgun (WGS) entry which is preliminary data.</text>
</comment>
<dbReference type="EMBL" id="JAHUTJ010051553">
    <property type="protein sequence ID" value="MED6284823.1"/>
    <property type="molecule type" value="Genomic_DNA"/>
</dbReference>
<gene>
    <name evidence="1" type="ORF">CHARACLAT_022874</name>
</gene>
<evidence type="ECO:0000313" key="1">
    <source>
        <dbReference type="EMBL" id="MED6284823.1"/>
    </source>
</evidence>
<name>A0ABU7EC28_9TELE</name>
<dbReference type="Proteomes" id="UP001352852">
    <property type="component" value="Unassembled WGS sequence"/>
</dbReference>
<evidence type="ECO:0000313" key="2">
    <source>
        <dbReference type="Proteomes" id="UP001352852"/>
    </source>
</evidence>
<organism evidence="1 2">
    <name type="scientific">Characodon lateralis</name>
    <dbReference type="NCBI Taxonomy" id="208331"/>
    <lineage>
        <taxon>Eukaryota</taxon>
        <taxon>Metazoa</taxon>
        <taxon>Chordata</taxon>
        <taxon>Craniata</taxon>
        <taxon>Vertebrata</taxon>
        <taxon>Euteleostomi</taxon>
        <taxon>Actinopterygii</taxon>
        <taxon>Neopterygii</taxon>
        <taxon>Teleostei</taxon>
        <taxon>Neoteleostei</taxon>
        <taxon>Acanthomorphata</taxon>
        <taxon>Ovalentaria</taxon>
        <taxon>Atherinomorphae</taxon>
        <taxon>Cyprinodontiformes</taxon>
        <taxon>Goodeidae</taxon>
        <taxon>Characodon</taxon>
    </lineage>
</organism>
<proteinExistence type="predicted"/>
<accession>A0ABU7EC28</accession>
<sequence length="102" mass="11359">MRQKVMSKSHLICLGRSHCNHITKDQIRVEFRTHRNVAQMGLEKVRYGPDLSVPTCFKKPDLVTSPQNNQIWATFACSANGSLGSTSLSSHPGLCMVLNYSP</sequence>